<dbReference type="SUPFAM" id="SSF53448">
    <property type="entry name" value="Nucleotide-diphospho-sugar transferases"/>
    <property type="match status" value="1"/>
</dbReference>
<dbReference type="KEGG" id="palk:PSAKL28_23720"/>
<dbReference type="Gene3D" id="3.90.550.10">
    <property type="entry name" value="Spore Coat Polysaccharide Biosynthesis Protein SpsA, Chain A"/>
    <property type="match status" value="1"/>
</dbReference>
<comment type="similarity">
    <text evidence="1">Belongs to the glycosyltransferase 2 family.</text>
</comment>
<accession>A0A077F830</accession>
<evidence type="ECO:0000256" key="3">
    <source>
        <dbReference type="ARBA" id="ARBA00022679"/>
    </source>
</evidence>
<name>A0A077F830_9PSED</name>
<keyword evidence="2" id="KW-0328">Glycosyltransferase</keyword>
<keyword evidence="4" id="KW-1133">Transmembrane helix</keyword>
<keyword evidence="4" id="KW-0812">Transmembrane</keyword>
<keyword evidence="3 5" id="KW-0808">Transferase</keyword>
<dbReference type="AlphaFoldDB" id="A0A077F830"/>
<evidence type="ECO:0000313" key="6">
    <source>
        <dbReference type="Proteomes" id="UP000028931"/>
    </source>
</evidence>
<dbReference type="OrthoDB" id="9797391at2"/>
<dbReference type="PANTHER" id="PTHR43630">
    <property type="entry name" value="POLY-BETA-1,6-N-ACETYL-D-GLUCOSAMINE SYNTHASE"/>
    <property type="match status" value="1"/>
</dbReference>
<feature type="transmembrane region" description="Helical" evidence="4">
    <location>
        <begin position="290"/>
        <end position="315"/>
    </location>
</feature>
<dbReference type="RefSeq" id="WP_038610515.1">
    <property type="nucleotide sequence ID" value="NZ_CP009048.1"/>
</dbReference>
<keyword evidence="4" id="KW-0472">Membrane</keyword>
<dbReference type="InterPro" id="IPR029044">
    <property type="entry name" value="Nucleotide-diphossugar_trans"/>
</dbReference>
<proteinExistence type="inferred from homology"/>
<dbReference type="EMBL" id="CP009048">
    <property type="protein sequence ID" value="AIL61583.1"/>
    <property type="molecule type" value="Genomic_DNA"/>
</dbReference>
<dbReference type="CDD" id="cd06438">
    <property type="entry name" value="EpsO_like"/>
    <property type="match status" value="1"/>
</dbReference>
<evidence type="ECO:0000256" key="1">
    <source>
        <dbReference type="ARBA" id="ARBA00006739"/>
    </source>
</evidence>
<feature type="transmembrane region" description="Helical" evidence="4">
    <location>
        <begin position="361"/>
        <end position="381"/>
    </location>
</feature>
<evidence type="ECO:0000313" key="5">
    <source>
        <dbReference type="EMBL" id="AIL61583.1"/>
    </source>
</evidence>
<dbReference type="Proteomes" id="UP000028931">
    <property type="component" value="Chromosome"/>
</dbReference>
<evidence type="ECO:0000256" key="2">
    <source>
        <dbReference type="ARBA" id="ARBA00022676"/>
    </source>
</evidence>
<dbReference type="Pfam" id="PF13641">
    <property type="entry name" value="Glyco_tranf_2_3"/>
    <property type="match status" value="1"/>
</dbReference>
<gene>
    <name evidence="5" type="ORF">PSAKL28_23720</name>
</gene>
<reference evidence="5 6" key="1">
    <citation type="submission" date="2014-07" db="EMBL/GenBank/DDBJ databases">
        <authorList>
            <person name="Lee K."/>
            <person name="Lim J.Y."/>
            <person name="Hwang I."/>
        </authorList>
    </citation>
    <scope>NUCLEOTIDE SEQUENCE [LARGE SCALE GENOMIC DNA]</scope>
    <source>
        <strain evidence="5 6">KL28</strain>
    </source>
</reference>
<dbReference type="PANTHER" id="PTHR43630:SF1">
    <property type="entry name" value="POLY-BETA-1,6-N-ACETYL-D-GLUCOSAMINE SYNTHASE"/>
    <property type="match status" value="1"/>
</dbReference>
<dbReference type="HOGENOM" id="CLU_023978_1_2_6"/>
<organism evidence="5 6">
    <name type="scientific">Pseudomonas alkylphenolica</name>
    <dbReference type="NCBI Taxonomy" id="237609"/>
    <lineage>
        <taxon>Bacteria</taxon>
        <taxon>Pseudomonadati</taxon>
        <taxon>Pseudomonadota</taxon>
        <taxon>Gammaproteobacteria</taxon>
        <taxon>Pseudomonadales</taxon>
        <taxon>Pseudomonadaceae</taxon>
        <taxon>Pseudomonas</taxon>
    </lineage>
</organism>
<evidence type="ECO:0000256" key="4">
    <source>
        <dbReference type="SAM" id="Phobius"/>
    </source>
</evidence>
<feature type="transmembrane region" description="Helical" evidence="4">
    <location>
        <begin position="322"/>
        <end position="349"/>
    </location>
</feature>
<dbReference type="eggNOG" id="COG1215">
    <property type="taxonomic scope" value="Bacteria"/>
</dbReference>
<sequence length="395" mass="42789">MITLLAWLLGAVALLTLLPVLVLFAQVLLACLPARPGLQLNAARPRVAVLVPAHNESSGIVSTLNSILPQLLEGDRLLVVADNCNDDTAALARSVGAEVVERRDEQRRGKGYALDCGVRHLAGAAPEVVIVIDADCQVSERGIEHLARSCASAGRPVQALDLMCAPAGAGLKVQVAEFAWRVKNLVRPRGWARVGLPCQLMGTGMAIDWRDLALVDLASGHLVEDLKMGLDFCRNGKPPLFCPDAQVTSYFPRSAEGLTSQRARWERGHLGVLLGDAPKLLAASITQRNWNLLAMTVDLMVPPLALLSLTLLAVFSASWLAFLLFGVWVPALIATGAMALLVAAVLLAWKRFCRELIGFSVLLYAPFYAAKKIPLYLGFLIKRQVEWVRSKRDDS</sequence>
<dbReference type="GO" id="GO:0016757">
    <property type="term" value="F:glycosyltransferase activity"/>
    <property type="evidence" value="ECO:0007669"/>
    <property type="project" value="UniProtKB-KW"/>
</dbReference>
<protein>
    <submittedName>
        <fullName evidence="5">Family 2 glycosyl transferase</fullName>
    </submittedName>
</protein>